<sequence length="785" mass="82749">MAALVLAALAGLAHWGPDAGLRWALNRVLHQMGWTQVAIAHADLSLFNGAIVVKSMEAGPSLGKALGIDGLDLRFRWKPLLSKRVEVERLDLAGVTVEARRVGTKIEVNGLPVAASGGAGGDSWSFDIAALALTNSTFHLSDGSFKATIAIDRFDLTDLKSWAPDQPARFRLAGRINGAPLTLSGHATPFADRPALAVTLDIARFDLGSLAELAKGAGITPPGGVLDARIKVEGEPDSLSADGRFAVAGAALAWDGGRISAERLEWTGTASLATRAVTGKSVIDNLRVITGDMTIANRRLTIDGTLMPAKAFGILPPLTGQAELVADGVSIHQPDREWLSADRIDARGIQLAAGQPATIGRIDFRMLAALAGKGAEAFPRRLESRQVGLEGLHVDPDGRVTVAAANITGALIRVTRLKTGWVGLGQGDDGGGEMPSFAVGRLRIDGRSRLEYEDRVPAEPVRLALDGLDLTAKDLDSTRPGRDSPFTLKARLGEGRITASGDIRPFADTFAGRVAVTARAIDLPVLSPYAADVLGVHLHTGQLDADIKASTDNGRLTGQLELTLTQLYVAQPDPNAKLAKQADMPIETVLDLLRDSEGRIRLTIPVKGELTNPDFDVSDAVGQAVAGALKSTVLTTLKVAFPVAALIGLVIDEAEKPRLGLEPLRFAAGSNQLEGPALEQLGTVGGLLRQRPGLKLSVCGTADTHEDWSALIRAGSLLARLQTLVGKEPATPPDTERLLALADSRAQAAKTYLVERAGIDPGRLFTCRSRVGSDKNSQPGVLLML</sequence>
<dbReference type="InterPro" id="IPR052894">
    <property type="entry name" value="AsmA-related"/>
</dbReference>
<dbReference type="PANTHER" id="PTHR30441">
    <property type="entry name" value="DUF748 DOMAIN-CONTAINING PROTEIN"/>
    <property type="match status" value="1"/>
</dbReference>
<dbReference type="PANTHER" id="PTHR30441:SF4">
    <property type="entry name" value="PROTEIN ASMA"/>
    <property type="match status" value="1"/>
</dbReference>
<dbReference type="GO" id="GO:0090313">
    <property type="term" value="P:regulation of protein targeting to membrane"/>
    <property type="evidence" value="ECO:0007669"/>
    <property type="project" value="TreeGrafter"/>
</dbReference>
<dbReference type="SUPFAM" id="SSF103088">
    <property type="entry name" value="OmpA-like"/>
    <property type="match status" value="1"/>
</dbReference>
<dbReference type="EMBL" id="LWQU01000122">
    <property type="protein sequence ID" value="OAN54195.1"/>
    <property type="molecule type" value="Genomic_DNA"/>
</dbReference>
<dbReference type="Proteomes" id="UP000078543">
    <property type="component" value="Unassembled WGS sequence"/>
</dbReference>
<reference evidence="1 2" key="1">
    <citation type="submission" date="2016-04" db="EMBL/GenBank/DDBJ databases">
        <title>Draft genome sequence of freshwater magnetotactic bacteria Magnetospirillum marisnigri SP-1 and Magnetospirillum moscoviense BB-1.</title>
        <authorList>
            <person name="Koziaeva V."/>
            <person name="Dziuba M.V."/>
            <person name="Ivanov T.M."/>
            <person name="Kuznetsov B."/>
            <person name="Grouzdev D.S."/>
        </authorList>
    </citation>
    <scope>NUCLEOTIDE SEQUENCE [LARGE SCALE GENOMIC DNA]</scope>
    <source>
        <strain evidence="1 2">BB-1</strain>
    </source>
</reference>
<dbReference type="Pfam" id="PF05359">
    <property type="entry name" value="DUF748"/>
    <property type="match status" value="1"/>
</dbReference>
<name>A0A178MXY2_9PROT</name>
<dbReference type="InterPro" id="IPR036737">
    <property type="entry name" value="OmpA-like_sf"/>
</dbReference>
<proteinExistence type="predicted"/>
<protein>
    <recommendedName>
        <fullName evidence="3">DUF748 domain-containing protein</fullName>
    </recommendedName>
</protein>
<evidence type="ECO:0008006" key="3">
    <source>
        <dbReference type="Google" id="ProtNLM"/>
    </source>
</evidence>
<dbReference type="STRING" id="1437059.A6A05_09100"/>
<evidence type="ECO:0000313" key="2">
    <source>
        <dbReference type="Proteomes" id="UP000078543"/>
    </source>
</evidence>
<accession>A0A178MXY2</accession>
<dbReference type="GO" id="GO:0005886">
    <property type="term" value="C:plasma membrane"/>
    <property type="evidence" value="ECO:0007669"/>
    <property type="project" value="TreeGrafter"/>
</dbReference>
<organism evidence="1 2">
    <name type="scientific">Magnetospirillum moscoviense</name>
    <dbReference type="NCBI Taxonomy" id="1437059"/>
    <lineage>
        <taxon>Bacteria</taxon>
        <taxon>Pseudomonadati</taxon>
        <taxon>Pseudomonadota</taxon>
        <taxon>Alphaproteobacteria</taxon>
        <taxon>Rhodospirillales</taxon>
        <taxon>Rhodospirillaceae</taxon>
        <taxon>Magnetospirillum</taxon>
    </lineage>
</organism>
<dbReference type="InterPro" id="IPR008023">
    <property type="entry name" value="DUF748"/>
</dbReference>
<keyword evidence="2" id="KW-1185">Reference proteome</keyword>
<evidence type="ECO:0000313" key="1">
    <source>
        <dbReference type="EMBL" id="OAN54195.1"/>
    </source>
</evidence>
<dbReference type="AlphaFoldDB" id="A0A178MXY2"/>
<gene>
    <name evidence="1" type="ORF">A6A05_09100</name>
</gene>
<comment type="caution">
    <text evidence="1">The sequence shown here is derived from an EMBL/GenBank/DDBJ whole genome shotgun (WGS) entry which is preliminary data.</text>
</comment>
<dbReference type="Gene3D" id="3.30.1330.60">
    <property type="entry name" value="OmpA-like domain"/>
    <property type="match status" value="1"/>
</dbReference>